<keyword evidence="2" id="KW-0597">Phosphoprotein</keyword>
<dbReference type="InterPro" id="IPR051414">
    <property type="entry name" value="Adenylate-forming_Reductase"/>
</dbReference>
<keyword evidence="5" id="KW-1185">Reference proteome</keyword>
<feature type="domain" description="Thioester reductase (TE)" evidence="3">
    <location>
        <begin position="38"/>
        <end position="280"/>
    </location>
</feature>
<reference evidence="4" key="1">
    <citation type="journal article" date="2020" name="Stud. Mycol.">
        <title>101 Dothideomycetes genomes: a test case for predicting lifestyles and emergence of pathogens.</title>
        <authorList>
            <person name="Haridas S."/>
            <person name="Albert R."/>
            <person name="Binder M."/>
            <person name="Bloem J."/>
            <person name="Labutti K."/>
            <person name="Salamov A."/>
            <person name="Andreopoulos B."/>
            <person name="Baker S."/>
            <person name="Barry K."/>
            <person name="Bills G."/>
            <person name="Bluhm B."/>
            <person name="Cannon C."/>
            <person name="Castanera R."/>
            <person name="Culley D."/>
            <person name="Daum C."/>
            <person name="Ezra D."/>
            <person name="Gonzalez J."/>
            <person name="Henrissat B."/>
            <person name="Kuo A."/>
            <person name="Liang C."/>
            <person name="Lipzen A."/>
            <person name="Lutzoni F."/>
            <person name="Magnuson J."/>
            <person name="Mondo S."/>
            <person name="Nolan M."/>
            <person name="Ohm R."/>
            <person name="Pangilinan J."/>
            <person name="Park H.-J."/>
            <person name="Ramirez L."/>
            <person name="Alfaro M."/>
            <person name="Sun H."/>
            <person name="Tritt A."/>
            <person name="Yoshinaga Y."/>
            <person name="Zwiers L.-H."/>
            <person name="Turgeon B."/>
            <person name="Goodwin S."/>
            <person name="Spatafora J."/>
            <person name="Crous P."/>
            <person name="Grigoriev I."/>
        </authorList>
    </citation>
    <scope>NUCLEOTIDE SEQUENCE</scope>
    <source>
        <strain evidence="4">CBS 121410</strain>
    </source>
</reference>
<evidence type="ECO:0000259" key="3">
    <source>
        <dbReference type="Pfam" id="PF07993"/>
    </source>
</evidence>
<dbReference type="AlphaFoldDB" id="A0A6A5YB30"/>
<name>A0A6A5YB30_9PEZI</name>
<protein>
    <recommendedName>
        <fullName evidence="3">Thioester reductase (TE) domain-containing protein</fullName>
    </recommendedName>
</protein>
<evidence type="ECO:0000313" key="5">
    <source>
        <dbReference type="Proteomes" id="UP000799776"/>
    </source>
</evidence>
<organism evidence="4 5">
    <name type="scientific">Saccharata proteae CBS 121410</name>
    <dbReference type="NCBI Taxonomy" id="1314787"/>
    <lineage>
        <taxon>Eukaryota</taxon>
        <taxon>Fungi</taxon>
        <taxon>Dikarya</taxon>
        <taxon>Ascomycota</taxon>
        <taxon>Pezizomycotina</taxon>
        <taxon>Dothideomycetes</taxon>
        <taxon>Dothideomycetes incertae sedis</taxon>
        <taxon>Botryosphaeriales</taxon>
        <taxon>Saccharataceae</taxon>
        <taxon>Saccharata</taxon>
    </lineage>
</organism>
<dbReference type="SUPFAM" id="SSF51735">
    <property type="entry name" value="NAD(P)-binding Rossmann-fold domains"/>
    <property type="match status" value="1"/>
</dbReference>
<dbReference type="InterPro" id="IPR036291">
    <property type="entry name" value="NAD(P)-bd_dom_sf"/>
</dbReference>
<evidence type="ECO:0000256" key="2">
    <source>
        <dbReference type="ARBA" id="ARBA00022553"/>
    </source>
</evidence>
<evidence type="ECO:0000256" key="1">
    <source>
        <dbReference type="ARBA" id="ARBA00022450"/>
    </source>
</evidence>
<sequence>MDDKTSETVARALVRKYSQFAEPNQGTLAAPSKECVLLTGATGALGCHILFALLEREDVEKVYCLVRAVDNQLALHRVKDALRNARLFDRLNDDQLGKIAALSSDLGDEHLGLSQQSYQCVLDSTTSIIHNAWTVNFNRTLESFEAQSIRGLWSLLNVALRSPLRGKPALTFISSIGSVMKSKEKPITETRQGFENANPMGYSQSKWVAEEICRAASDQCGLATRILRVGQAVGDTRHGIWNPKEAFPHLFRSALTIGALPVIDGDRDLFWLPVDTCAVVIVEMSLLDKMPADSKLETCSIFHITNPRSVSWNGEVLPWLKRAGLDFEAVRQTEWVRRLEESDPDTTLNPPWKLLNYFRVNYGTVGYPLRRVFDSTQAQKYSPSLRAAKAVDEELVGKFLRFWREEGWRKSSPSKALARM</sequence>
<gene>
    <name evidence="4" type="ORF">K490DRAFT_64143</name>
</gene>
<proteinExistence type="predicted"/>
<dbReference type="Pfam" id="PF07993">
    <property type="entry name" value="NAD_binding_4"/>
    <property type="match status" value="1"/>
</dbReference>
<dbReference type="Gene3D" id="3.40.50.720">
    <property type="entry name" value="NAD(P)-binding Rossmann-like Domain"/>
    <property type="match status" value="1"/>
</dbReference>
<dbReference type="EMBL" id="ML978715">
    <property type="protein sequence ID" value="KAF2088928.1"/>
    <property type="molecule type" value="Genomic_DNA"/>
</dbReference>
<accession>A0A6A5YB30</accession>
<dbReference type="OrthoDB" id="3937794at2759"/>
<dbReference type="PANTHER" id="PTHR43439">
    <property type="entry name" value="PHENYLACETATE-COENZYME A LIGASE"/>
    <property type="match status" value="1"/>
</dbReference>
<dbReference type="Proteomes" id="UP000799776">
    <property type="component" value="Unassembled WGS sequence"/>
</dbReference>
<evidence type="ECO:0000313" key="4">
    <source>
        <dbReference type="EMBL" id="KAF2088928.1"/>
    </source>
</evidence>
<keyword evidence="1" id="KW-0596">Phosphopantetheine</keyword>
<dbReference type="PANTHER" id="PTHR43439:SF2">
    <property type="entry name" value="ENZYME, PUTATIVE (JCVI)-RELATED"/>
    <property type="match status" value="1"/>
</dbReference>
<dbReference type="InterPro" id="IPR013120">
    <property type="entry name" value="FAR_NAD-bd"/>
</dbReference>